<dbReference type="SUPFAM" id="SSF52218">
    <property type="entry name" value="Flavoproteins"/>
    <property type="match status" value="1"/>
</dbReference>
<sequence>MKTVVIYSSSNPNGNTYQSAKALAQEKKAELIYLDRYKIGEYCYKHSHSDDDFVNLFRWVLGFEHIIFASPVYWYAVTPRMKAFIDRITDFMDIEALKPELRALREKQFSILSTSCQEKAPAPFTEMLVSTFEYLGMKLQEQRHVHYPYAD</sequence>
<keyword evidence="1" id="KW-0285">Flavoprotein</keyword>
<evidence type="ECO:0000313" key="6">
    <source>
        <dbReference type="Proteomes" id="UP000228621"/>
    </source>
</evidence>
<feature type="domain" description="NADPH-dependent FMN reductase-like" evidence="4">
    <location>
        <begin position="1"/>
        <end position="140"/>
    </location>
</feature>
<proteinExistence type="predicted"/>
<keyword evidence="2" id="KW-0288">FMN</keyword>
<evidence type="ECO:0000256" key="2">
    <source>
        <dbReference type="ARBA" id="ARBA00022643"/>
    </source>
</evidence>
<gene>
    <name evidence="5" type="ORF">CEX98_13405</name>
</gene>
<accession>A0A2A5JP32</accession>
<dbReference type="Proteomes" id="UP000228621">
    <property type="component" value="Unassembled WGS sequence"/>
</dbReference>
<dbReference type="OrthoDB" id="9805976at2"/>
<dbReference type="PANTHER" id="PTHR43278:SF4">
    <property type="entry name" value="NAD(P)H-DEPENDENT FMN-CONTAINING OXIDOREDUCTASE YWQN-RELATED"/>
    <property type="match status" value="1"/>
</dbReference>
<feature type="transmembrane region" description="Helical" evidence="3">
    <location>
        <begin position="56"/>
        <end position="77"/>
    </location>
</feature>
<dbReference type="InterPro" id="IPR005025">
    <property type="entry name" value="FMN_Rdtase-like_dom"/>
</dbReference>
<keyword evidence="6" id="KW-1185">Reference proteome</keyword>
<dbReference type="RefSeq" id="WP_099642571.1">
    <property type="nucleotide sequence ID" value="NZ_JAQPZX010000016.1"/>
</dbReference>
<dbReference type="PANTHER" id="PTHR43278">
    <property type="entry name" value="NAD(P)H-DEPENDENT FMN-CONTAINING OXIDOREDUCTASE YWQN-RELATED"/>
    <property type="match status" value="1"/>
</dbReference>
<comment type="caution">
    <text evidence="5">The sequence shown here is derived from an EMBL/GenBank/DDBJ whole genome shotgun (WGS) entry which is preliminary data.</text>
</comment>
<evidence type="ECO:0000313" key="5">
    <source>
        <dbReference type="EMBL" id="PCK31234.1"/>
    </source>
</evidence>
<keyword evidence="3" id="KW-1133">Transmembrane helix</keyword>
<evidence type="ECO:0000256" key="1">
    <source>
        <dbReference type="ARBA" id="ARBA00022630"/>
    </source>
</evidence>
<keyword evidence="3" id="KW-0812">Transmembrane</keyword>
<dbReference type="GO" id="GO:0016491">
    <property type="term" value="F:oxidoreductase activity"/>
    <property type="evidence" value="ECO:0007669"/>
    <property type="project" value="InterPro"/>
</dbReference>
<reference evidence="6" key="1">
    <citation type="journal article" date="2019" name="Genome Announc.">
        <title>Draft Genome Sequence of Pseudoalteromonas piscicida Strain 36Y ROTHPW, an Hypersaline Seawater Isolate from the South Coast of Sonora, Mexico.</title>
        <authorList>
            <person name="Sanchez-Diaz R."/>
            <person name="Molina-Garza Z.J."/>
            <person name="Cruz-Suarez L.E."/>
            <person name="Selvin J."/>
            <person name="Kiran G.S."/>
            <person name="Ibarra-Gamez J.C."/>
            <person name="Gomez-Gil B."/>
            <person name="Galaviz-Silva L."/>
        </authorList>
    </citation>
    <scope>NUCLEOTIDE SEQUENCE [LARGE SCALE GENOMIC DNA]</scope>
    <source>
        <strain evidence="6">36Y_RITHPW</strain>
    </source>
</reference>
<evidence type="ECO:0000256" key="3">
    <source>
        <dbReference type="SAM" id="Phobius"/>
    </source>
</evidence>
<dbReference type="AlphaFoldDB" id="A0A2A5JP32"/>
<organism evidence="5 6">
    <name type="scientific">Pseudoalteromonas piscicida</name>
    <dbReference type="NCBI Taxonomy" id="43662"/>
    <lineage>
        <taxon>Bacteria</taxon>
        <taxon>Pseudomonadati</taxon>
        <taxon>Pseudomonadota</taxon>
        <taxon>Gammaproteobacteria</taxon>
        <taxon>Alteromonadales</taxon>
        <taxon>Pseudoalteromonadaceae</taxon>
        <taxon>Pseudoalteromonas</taxon>
    </lineage>
</organism>
<dbReference type="EMBL" id="NKHF01000061">
    <property type="protein sequence ID" value="PCK31234.1"/>
    <property type="molecule type" value="Genomic_DNA"/>
</dbReference>
<name>A0A2A5JP32_PSEO7</name>
<dbReference type="InterPro" id="IPR051796">
    <property type="entry name" value="ISF_SsuE-like"/>
</dbReference>
<evidence type="ECO:0000259" key="4">
    <source>
        <dbReference type="Pfam" id="PF03358"/>
    </source>
</evidence>
<dbReference type="Pfam" id="PF03358">
    <property type="entry name" value="FMN_red"/>
    <property type="match status" value="1"/>
</dbReference>
<dbReference type="InterPro" id="IPR029039">
    <property type="entry name" value="Flavoprotein-like_sf"/>
</dbReference>
<protein>
    <submittedName>
        <fullName evidence="5">FMN reductase</fullName>
    </submittedName>
</protein>
<dbReference type="Gene3D" id="3.40.50.360">
    <property type="match status" value="1"/>
</dbReference>
<keyword evidence="3" id="KW-0472">Membrane</keyword>